<name>A0A0F4JAH1_9ACTN</name>
<gene>
    <name evidence="2" type="ORF">VR44_21485</name>
</gene>
<organism evidence="2 3">
    <name type="scientific">Streptomyces katrae</name>
    <dbReference type="NCBI Taxonomy" id="68223"/>
    <lineage>
        <taxon>Bacteria</taxon>
        <taxon>Bacillati</taxon>
        <taxon>Actinomycetota</taxon>
        <taxon>Actinomycetes</taxon>
        <taxon>Kitasatosporales</taxon>
        <taxon>Streptomycetaceae</taxon>
        <taxon>Streptomyces</taxon>
    </lineage>
</organism>
<sequence>MYVSVATEPGGSAPNEDWVGGTPSLALVLDGLSTAGLGTGCRHGVPWYVAQLGSQLVAALATGDRPLADGLAEALERVGRLHPECDLQNPGTPSATVAILRERPGHFDHLVLADSPIVLEGADGITVLTDLRVDEVCQDLRAETEQFATGTPEHRASVARLVAAQRKIRNTPEGYWVAAASPDAASHALTGTVAAADVRSAAVMSDGVSRLVTEYQMATWEGLLAQLRTSGPAALIRSIREVEATDPHGQRWPRYKAGDDAAVAFCSFAQGPQDAALPDGSA</sequence>
<dbReference type="InterPro" id="IPR001932">
    <property type="entry name" value="PPM-type_phosphatase-like_dom"/>
</dbReference>
<protein>
    <recommendedName>
        <fullName evidence="1">PPM-type phosphatase domain-containing protein</fullName>
    </recommendedName>
</protein>
<dbReference type="AlphaFoldDB" id="A0A0F4JAH1"/>
<dbReference type="RefSeq" id="WP_045949190.1">
    <property type="nucleotide sequence ID" value="NZ_JZWV01000602.1"/>
</dbReference>
<comment type="caution">
    <text evidence="2">The sequence shown here is derived from an EMBL/GenBank/DDBJ whole genome shotgun (WGS) entry which is preliminary data.</text>
</comment>
<dbReference type="Proteomes" id="UP000033551">
    <property type="component" value="Unassembled WGS sequence"/>
</dbReference>
<proteinExistence type="predicted"/>
<evidence type="ECO:0000313" key="3">
    <source>
        <dbReference type="Proteomes" id="UP000033551"/>
    </source>
</evidence>
<evidence type="ECO:0000313" key="2">
    <source>
        <dbReference type="EMBL" id="KJY29946.1"/>
    </source>
</evidence>
<dbReference type="PATRIC" id="fig|68223.7.peg.175"/>
<evidence type="ECO:0000259" key="1">
    <source>
        <dbReference type="Pfam" id="PF13672"/>
    </source>
</evidence>
<dbReference type="Pfam" id="PF13672">
    <property type="entry name" value="PP2C_2"/>
    <property type="match status" value="1"/>
</dbReference>
<dbReference type="EMBL" id="JZWV01000602">
    <property type="protein sequence ID" value="KJY29946.1"/>
    <property type="molecule type" value="Genomic_DNA"/>
</dbReference>
<feature type="domain" description="PPM-type phosphatase" evidence="1">
    <location>
        <begin position="22"/>
        <end position="229"/>
    </location>
</feature>
<dbReference type="OrthoDB" id="3190646at2"/>
<reference evidence="2 3" key="1">
    <citation type="submission" date="2015-02" db="EMBL/GenBank/DDBJ databases">
        <authorList>
            <person name="Ju K.-S."/>
            <person name="Doroghazi J.R."/>
            <person name="Metcalf W."/>
        </authorList>
    </citation>
    <scope>NUCLEOTIDE SEQUENCE [LARGE SCALE GENOMIC DNA]</scope>
    <source>
        <strain evidence="2 3">NRRL ISP-5550</strain>
    </source>
</reference>
<keyword evidence="3" id="KW-1185">Reference proteome</keyword>
<accession>A0A0F4JAH1</accession>